<feature type="binding site" evidence="16">
    <location>
        <position position="106"/>
    </location>
    <ligand>
        <name>Mg(2+)</name>
        <dbReference type="ChEBI" id="CHEBI:18420"/>
    </ligand>
</feature>
<feature type="site" description="Substrate discrimination" evidence="16">
    <location>
        <position position="17"/>
    </location>
</feature>
<dbReference type="SUPFAM" id="SSF56672">
    <property type="entry name" value="DNA/RNA polymerases"/>
    <property type="match status" value="1"/>
</dbReference>
<dbReference type="Gene3D" id="3.30.1490.100">
    <property type="entry name" value="DNA polymerase, Y-family, little finger domain"/>
    <property type="match status" value="1"/>
</dbReference>
<dbReference type="GO" id="GO:0000287">
    <property type="term" value="F:magnesium ion binding"/>
    <property type="evidence" value="ECO:0007669"/>
    <property type="project" value="UniProtKB-UniRule"/>
</dbReference>
<dbReference type="InterPro" id="IPR043128">
    <property type="entry name" value="Rev_trsase/Diguanyl_cyclase"/>
</dbReference>
<dbReference type="Gene3D" id="3.30.70.270">
    <property type="match status" value="1"/>
</dbReference>
<dbReference type="HAMAP" id="MF_01113">
    <property type="entry name" value="DNApol_IV"/>
    <property type="match status" value="1"/>
</dbReference>
<feature type="active site" evidence="16">
    <location>
        <position position="107"/>
    </location>
</feature>
<evidence type="ECO:0000313" key="19">
    <source>
        <dbReference type="Proteomes" id="UP000249720"/>
    </source>
</evidence>
<comment type="subunit">
    <text evidence="3 16">Monomer.</text>
</comment>
<dbReference type="FunFam" id="3.30.1490.100:FF:000004">
    <property type="entry name" value="DNA polymerase IV"/>
    <property type="match status" value="1"/>
</dbReference>
<protein>
    <recommendedName>
        <fullName evidence="16">DNA polymerase IV</fullName>
        <shortName evidence="16">Pol IV</shortName>
        <ecNumber evidence="16">2.7.7.7</ecNumber>
    </recommendedName>
</protein>
<feature type="domain" description="UmuC" evidence="17">
    <location>
        <begin position="8"/>
        <end position="187"/>
    </location>
</feature>
<dbReference type="GO" id="GO:0006281">
    <property type="term" value="P:DNA repair"/>
    <property type="evidence" value="ECO:0007669"/>
    <property type="project" value="UniProtKB-UniRule"/>
</dbReference>
<evidence type="ECO:0000313" key="18">
    <source>
        <dbReference type="EMBL" id="PZX60901.1"/>
    </source>
</evidence>
<dbReference type="AlphaFoldDB" id="A0A2W7RKZ9"/>
<comment type="subcellular location">
    <subcellularLocation>
        <location evidence="1 16">Cytoplasm</location>
    </subcellularLocation>
</comment>
<gene>
    <name evidence="16" type="primary">dinB</name>
    <name evidence="18" type="ORF">LX80_02385</name>
</gene>
<dbReference type="InterPro" id="IPR036775">
    <property type="entry name" value="DNA_pol_Y-fam_lit_finger_sf"/>
</dbReference>
<dbReference type="Proteomes" id="UP000249720">
    <property type="component" value="Unassembled WGS sequence"/>
</dbReference>
<dbReference type="InterPro" id="IPR001126">
    <property type="entry name" value="UmuC"/>
</dbReference>
<dbReference type="PROSITE" id="PS50173">
    <property type="entry name" value="UMUC"/>
    <property type="match status" value="1"/>
</dbReference>
<evidence type="ECO:0000256" key="5">
    <source>
        <dbReference type="ARBA" id="ARBA00022490"/>
    </source>
</evidence>
<comment type="cofactor">
    <cofactor evidence="16">
        <name>Mg(2+)</name>
        <dbReference type="ChEBI" id="CHEBI:18420"/>
    </cofactor>
    <text evidence="16">Binds 2 magnesium ions per subunit.</text>
</comment>
<dbReference type="GO" id="GO:0003887">
    <property type="term" value="F:DNA-directed DNA polymerase activity"/>
    <property type="evidence" value="ECO:0007669"/>
    <property type="project" value="UniProtKB-UniRule"/>
</dbReference>
<dbReference type="CDD" id="cd03586">
    <property type="entry name" value="PolY_Pol_IV_kappa"/>
    <property type="match status" value="1"/>
</dbReference>
<dbReference type="Gene3D" id="3.40.1170.60">
    <property type="match status" value="1"/>
</dbReference>
<keyword evidence="14 16" id="KW-0234">DNA repair</keyword>
<dbReference type="PANTHER" id="PTHR11076">
    <property type="entry name" value="DNA REPAIR POLYMERASE UMUC / TRANSFERASE FAMILY MEMBER"/>
    <property type="match status" value="1"/>
</dbReference>
<dbReference type="InterPro" id="IPR043502">
    <property type="entry name" value="DNA/RNA_pol_sf"/>
</dbReference>
<keyword evidence="10 16" id="KW-0227">DNA damage</keyword>
<dbReference type="RefSeq" id="WP_111296750.1">
    <property type="nucleotide sequence ID" value="NZ_QKZV01000008.1"/>
</dbReference>
<dbReference type="EMBL" id="QKZV01000008">
    <property type="protein sequence ID" value="PZX60901.1"/>
    <property type="molecule type" value="Genomic_DNA"/>
</dbReference>
<proteinExistence type="inferred from homology"/>
<evidence type="ECO:0000256" key="12">
    <source>
        <dbReference type="ARBA" id="ARBA00022932"/>
    </source>
</evidence>
<evidence type="ECO:0000256" key="9">
    <source>
        <dbReference type="ARBA" id="ARBA00022723"/>
    </source>
</evidence>
<evidence type="ECO:0000256" key="15">
    <source>
        <dbReference type="ARBA" id="ARBA00049244"/>
    </source>
</evidence>
<dbReference type="Pfam" id="PF00817">
    <property type="entry name" value="IMS"/>
    <property type="match status" value="1"/>
</dbReference>
<comment type="function">
    <text evidence="16">Poorly processive, error-prone DNA polymerase involved in untargeted mutagenesis. Copies undamaged DNA at stalled replication forks, which arise in vivo from mismatched or misaligned primer ends. These misaligned primers can be extended by PolIV. Exhibits no 3'-5' exonuclease (proofreading) activity. May be involved in translesional synthesis, in conjunction with the beta clamp from PolIII.</text>
</comment>
<evidence type="ECO:0000256" key="6">
    <source>
        <dbReference type="ARBA" id="ARBA00022679"/>
    </source>
</evidence>
<evidence type="ECO:0000259" key="17">
    <source>
        <dbReference type="PROSITE" id="PS50173"/>
    </source>
</evidence>
<dbReference type="PANTHER" id="PTHR11076:SF33">
    <property type="entry name" value="DNA POLYMERASE KAPPA"/>
    <property type="match status" value="1"/>
</dbReference>
<evidence type="ECO:0000256" key="8">
    <source>
        <dbReference type="ARBA" id="ARBA00022705"/>
    </source>
</evidence>
<keyword evidence="13 16" id="KW-0238">DNA-binding</keyword>
<keyword evidence="7 16" id="KW-0548">Nucleotidyltransferase</keyword>
<dbReference type="GO" id="GO:0009432">
    <property type="term" value="P:SOS response"/>
    <property type="evidence" value="ECO:0007669"/>
    <property type="project" value="TreeGrafter"/>
</dbReference>
<dbReference type="Gene3D" id="1.10.150.20">
    <property type="entry name" value="5' to 3' exonuclease, C-terminal subdomain"/>
    <property type="match status" value="1"/>
</dbReference>
<keyword evidence="5 16" id="KW-0963">Cytoplasm</keyword>
<dbReference type="InterPro" id="IPR017961">
    <property type="entry name" value="DNA_pol_Y-fam_little_finger"/>
</dbReference>
<keyword evidence="6 16" id="KW-0808">Transferase</keyword>
<evidence type="ECO:0000256" key="16">
    <source>
        <dbReference type="HAMAP-Rule" id="MF_01113"/>
    </source>
</evidence>
<name>A0A2W7RKZ9_9BACT</name>
<keyword evidence="11 16" id="KW-0460">Magnesium</keyword>
<dbReference type="EC" id="2.7.7.7" evidence="16"/>
<evidence type="ECO:0000256" key="7">
    <source>
        <dbReference type="ARBA" id="ARBA00022695"/>
    </source>
</evidence>
<keyword evidence="9 16" id="KW-0479">Metal-binding</keyword>
<comment type="caution">
    <text evidence="18">The sequence shown here is derived from an EMBL/GenBank/DDBJ whole genome shotgun (WGS) entry which is preliminary data.</text>
</comment>
<dbReference type="GO" id="GO:0003684">
    <property type="term" value="F:damaged DNA binding"/>
    <property type="evidence" value="ECO:0007669"/>
    <property type="project" value="InterPro"/>
</dbReference>
<dbReference type="SUPFAM" id="SSF100879">
    <property type="entry name" value="Lesion bypass DNA polymerase (Y-family), little finger domain"/>
    <property type="match status" value="1"/>
</dbReference>
<organism evidence="18 19">
    <name type="scientific">Hydrotalea sandarakina</name>
    <dbReference type="NCBI Taxonomy" id="1004304"/>
    <lineage>
        <taxon>Bacteria</taxon>
        <taxon>Pseudomonadati</taxon>
        <taxon>Bacteroidota</taxon>
        <taxon>Chitinophagia</taxon>
        <taxon>Chitinophagales</taxon>
        <taxon>Chitinophagaceae</taxon>
        <taxon>Hydrotalea</taxon>
    </lineage>
</organism>
<comment type="similarity">
    <text evidence="2 16">Belongs to the DNA polymerase type-Y family.</text>
</comment>
<evidence type="ECO:0000256" key="10">
    <source>
        <dbReference type="ARBA" id="ARBA00022763"/>
    </source>
</evidence>
<dbReference type="OrthoDB" id="9808813at2"/>
<evidence type="ECO:0000256" key="11">
    <source>
        <dbReference type="ARBA" id="ARBA00022842"/>
    </source>
</evidence>
<keyword evidence="12 16" id="KW-0239">DNA-directed DNA polymerase</keyword>
<evidence type="ECO:0000256" key="2">
    <source>
        <dbReference type="ARBA" id="ARBA00010945"/>
    </source>
</evidence>
<evidence type="ECO:0000256" key="14">
    <source>
        <dbReference type="ARBA" id="ARBA00023204"/>
    </source>
</evidence>
<reference evidence="18 19" key="1">
    <citation type="submission" date="2018-06" db="EMBL/GenBank/DDBJ databases">
        <title>Genomic Encyclopedia of Archaeal and Bacterial Type Strains, Phase II (KMG-II): from individual species to whole genera.</title>
        <authorList>
            <person name="Goeker M."/>
        </authorList>
    </citation>
    <scope>NUCLEOTIDE SEQUENCE [LARGE SCALE GENOMIC DNA]</scope>
    <source>
        <strain evidence="18 19">DSM 23241</strain>
    </source>
</reference>
<comment type="catalytic activity">
    <reaction evidence="15 16">
        <text>DNA(n) + a 2'-deoxyribonucleoside 5'-triphosphate = DNA(n+1) + diphosphate</text>
        <dbReference type="Rhea" id="RHEA:22508"/>
        <dbReference type="Rhea" id="RHEA-COMP:17339"/>
        <dbReference type="Rhea" id="RHEA-COMP:17340"/>
        <dbReference type="ChEBI" id="CHEBI:33019"/>
        <dbReference type="ChEBI" id="CHEBI:61560"/>
        <dbReference type="ChEBI" id="CHEBI:173112"/>
        <dbReference type="EC" id="2.7.7.7"/>
    </reaction>
</comment>
<evidence type="ECO:0000256" key="13">
    <source>
        <dbReference type="ARBA" id="ARBA00023125"/>
    </source>
</evidence>
<feature type="binding site" evidence="16">
    <location>
        <position position="12"/>
    </location>
    <ligand>
        <name>Mg(2+)</name>
        <dbReference type="ChEBI" id="CHEBI:18420"/>
    </ligand>
</feature>
<evidence type="ECO:0000256" key="3">
    <source>
        <dbReference type="ARBA" id="ARBA00011245"/>
    </source>
</evidence>
<dbReference type="NCBIfam" id="NF002677">
    <property type="entry name" value="PRK02406.1"/>
    <property type="match status" value="1"/>
</dbReference>
<keyword evidence="8 16" id="KW-0235">DNA replication</keyword>
<keyword evidence="19" id="KW-1185">Reference proteome</keyword>
<dbReference type="InterPro" id="IPR022880">
    <property type="entry name" value="DNApol_IV"/>
</dbReference>
<dbReference type="GO" id="GO:0005829">
    <property type="term" value="C:cytosol"/>
    <property type="evidence" value="ECO:0007669"/>
    <property type="project" value="TreeGrafter"/>
</dbReference>
<accession>A0A2W7RKZ9</accession>
<dbReference type="GO" id="GO:0042276">
    <property type="term" value="P:error-prone translesion synthesis"/>
    <property type="evidence" value="ECO:0007669"/>
    <property type="project" value="TreeGrafter"/>
</dbReference>
<dbReference type="Pfam" id="PF11798">
    <property type="entry name" value="IMS_HHH"/>
    <property type="match status" value="1"/>
</dbReference>
<keyword evidence="4 16" id="KW-0515">Mutator protein</keyword>
<evidence type="ECO:0000256" key="1">
    <source>
        <dbReference type="ARBA" id="ARBA00004496"/>
    </source>
</evidence>
<dbReference type="InterPro" id="IPR024728">
    <property type="entry name" value="PolY_HhH_motif"/>
</dbReference>
<dbReference type="FunFam" id="3.40.1170.60:FF:000001">
    <property type="entry name" value="DNA polymerase IV"/>
    <property type="match status" value="1"/>
</dbReference>
<sequence length="382" mass="42857">MHQPQRYIAHFDLDSFFVSVEILKNPSLQNQPVLVGGSRERGVVAACSYAARKFGIHSAMPMKQALQLCPNAIVIFGSYKDYSFFSNRVTEIIANAAPAYQKASIDEFYIDLTGMDTYFNPLQWTIDLRQKIITATGLPISFGLASTKLIAKIATDEAKPNGYLFVQPGREKEFLSPLPVQKIPGVGKHTLPILQQMGIHTIHDILQFAPSHLEQKLGKWGQTLHTIANGHYDSPLHEAHEAKSISTEQTFSENTTDRLFLEKKLVQMTEKVAYELRQDKLFTACIAVKIRYADFTTQSKQVTIPLTFCDDELIPVAKQLLHTLYSGKQAVRLLGVRLSNLNKYGKPPDLFNATHTKANLYQAIDAVKNKYGNFALRKGRSV</sequence>
<evidence type="ECO:0000256" key="4">
    <source>
        <dbReference type="ARBA" id="ARBA00022457"/>
    </source>
</evidence>
<dbReference type="GO" id="GO:0006261">
    <property type="term" value="P:DNA-templated DNA replication"/>
    <property type="evidence" value="ECO:0007669"/>
    <property type="project" value="UniProtKB-UniRule"/>
</dbReference>
<dbReference type="InterPro" id="IPR050116">
    <property type="entry name" value="DNA_polymerase-Y"/>
</dbReference>
<dbReference type="Pfam" id="PF11799">
    <property type="entry name" value="IMS_C"/>
    <property type="match status" value="1"/>
</dbReference>